<keyword evidence="2" id="KW-1185">Reference proteome</keyword>
<protein>
    <submittedName>
        <fullName evidence="1">Uncharacterized protein</fullName>
    </submittedName>
</protein>
<proteinExistence type="predicted"/>
<organism evidence="1 2">
    <name type="scientific">Naganishia friedmannii</name>
    <dbReference type="NCBI Taxonomy" id="89922"/>
    <lineage>
        <taxon>Eukaryota</taxon>
        <taxon>Fungi</taxon>
        <taxon>Dikarya</taxon>
        <taxon>Basidiomycota</taxon>
        <taxon>Agaricomycotina</taxon>
        <taxon>Tremellomycetes</taxon>
        <taxon>Filobasidiales</taxon>
        <taxon>Filobasidiaceae</taxon>
        <taxon>Naganishia</taxon>
    </lineage>
</organism>
<dbReference type="Proteomes" id="UP001227268">
    <property type="component" value="Unassembled WGS sequence"/>
</dbReference>
<accession>A0ACC2V6H7</accession>
<gene>
    <name evidence="1" type="ORF">QFC21_005873</name>
</gene>
<dbReference type="EMBL" id="JASBWT010000024">
    <property type="protein sequence ID" value="KAJ9094715.1"/>
    <property type="molecule type" value="Genomic_DNA"/>
</dbReference>
<evidence type="ECO:0000313" key="2">
    <source>
        <dbReference type="Proteomes" id="UP001227268"/>
    </source>
</evidence>
<evidence type="ECO:0000313" key="1">
    <source>
        <dbReference type="EMBL" id="KAJ9094715.1"/>
    </source>
</evidence>
<comment type="caution">
    <text evidence="1">The sequence shown here is derived from an EMBL/GenBank/DDBJ whole genome shotgun (WGS) entry which is preliminary data.</text>
</comment>
<reference evidence="1" key="1">
    <citation type="submission" date="2023-04" db="EMBL/GenBank/DDBJ databases">
        <title>Draft Genome sequencing of Naganishia species isolated from polar environments using Oxford Nanopore Technology.</title>
        <authorList>
            <person name="Leo P."/>
            <person name="Venkateswaran K."/>
        </authorList>
    </citation>
    <scope>NUCLEOTIDE SEQUENCE</scope>
    <source>
        <strain evidence="1">MNA-CCFEE 5423</strain>
    </source>
</reference>
<name>A0ACC2V6H7_9TREE</name>
<sequence>MASPQADREAAVDQLCAITATDTTMGRRSIEQVLRSTDWNVEQAANLIFSNPDTLRQQQHTEPVSDTQRDRNPAMNGRPRPKDRQRDTTTAAGRPPVGARVGLSPLRALTWPIRFVLRLISGLWYLLVRNVLPLGFLPYMPRFLLPPSGSSSGYSSSIPLSSRLPFVETLRQECPDGYMPDFWRQGGEEDENEQGGRVDGTYKEFLNHLKEERKVGCVVLCCSDHEDDMEFKRNVLTNEEFVKCLRENDILIWGADIREREGYQVSQTLQATTYPAISFFSLMPVNSSSGSSSNSKFTILTTVQGPPSTTTSAPALIQLITNTIVPRTRPFLNRLRRERHALEEARRVRDEQDRILAESERRDRDKILKIRRENEERARREREEAERQERDQAIKQREKEKSDRFHADMREWRRYAKQHLLRAEPSAEDVKAKRAIRVQIRLPQGVGSAARNIRAFPVDLDTSRDVYIWAETLLSDAQDGDAGTTSLPAGFTADYPPRRDEPFLTLFTAYPRKQVSVDAEGWKVVQDAGGSLVMELAQGEKFGGDEDDEESEDESD</sequence>